<feature type="region of interest" description="Disordered" evidence="8">
    <location>
        <begin position="547"/>
        <end position="660"/>
    </location>
</feature>
<keyword evidence="2 7" id="KW-0175">Coiled coil</keyword>
<proteinExistence type="inferred from homology"/>
<evidence type="ECO:0000256" key="1">
    <source>
        <dbReference type="ARBA" id="ARBA00009036"/>
    </source>
</evidence>
<gene>
    <name evidence="10" type="ORF">H4Q32_000458</name>
</gene>
<accession>A0ABQ8LIQ3</accession>
<evidence type="ECO:0000313" key="11">
    <source>
        <dbReference type="Proteomes" id="UP000830375"/>
    </source>
</evidence>
<evidence type="ECO:0000256" key="7">
    <source>
        <dbReference type="SAM" id="Coils"/>
    </source>
</evidence>
<evidence type="ECO:0000256" key="3">
    <source>
        <dbReference type="ARBA" id="ARBA00023179"/>
    </source>
</evidence>
<dbReference type="Gene3D" id="1.20.5.340">
    <property type="match status" value="1"/>
</dbReference>
<dbReference type="InterPro" id="IPR000980">
    <property type="entry name" value="SH2"/>
</dbReference>
<feature type="coiled-coil region" evidence="7">
    <location>
        <begin position="1"/>
        <end position="320"/>
    </location>
</feature>
<dbReference type="PROSITE" id="PS00326">
    <property type="entry name" value="TROPOMYOSIN"/>
    <property type="match status" value="1"/>
</dbReference>
<dbReference type="Gene3D" id="3.30.505.10">
    <property type="entry name" value="SH2 domain"/>
    <property type="match status" value="1"/>
</dbReference>
<name>A0ABQ8LIQ3_LABRO</name>
<evidence type="ECO:0000256" key="4">
    <source>
        <dbReference type="ARBA" id="ARBA00023203"/>
    </source>
</evidence>
<keyword evidence="3" id="KW-0514">Muscle protein</keyword>
<feature type="domain" description="SH2" evidence="9">
    <location>
        <begin position="421"/>
        <end position="512"/>
    </location>
</feature>
<dbReference type="SMART" id="SM00252">
    <property type="entry name" value="SH2"/>
    <property type="match status" value="1"/>
</dbReference>
<evidence type="ECO:0000256" key="6">
    <source>
        <dbReference type="RuleBase" id="RU004515"/>
    </source>
</evidence>
<dbReference type="PROSITE" id="PS50001">
    <property type="entry name" value="SH2"/>
    <property type="match status" value="1"/>
</dbReference>
<reference evidence="10 11" key="1">
    <citation type="submission" date="2022-01" db="EMBL/GenBank/DDBJ databases">
        <title>A high-quality chromosome-level genome assembly of rohu carp, Labeo rohita.</title>
        <authorList>
            <person name="Arick M.A. II"/>
            <person name="Hsu C.-Y."/>
            <person name="Magbanua Z."/>
            <person name="Pechanova O."/>
            <person name="Grover C."/>
            <person name="Miller E."/>
            <person name="Thrash A."/>
            <person name="Ezzel L."/>
            <person name="Alam S."/>
            <person name="Benzie J."/>
            <person name="Hamilton M."/>
            <person name="Karsi A."/>
            <person name="Lawrence M.L."/>
            <person name="Peterson D.G."/>
        </authorList>
    </citation>
    <scope>NUCLEOTIDE SEQUENCE [LARGE SCALE GENOMIC DNA]</scope>
    <source>
        <strain evidence="11">BAU-BD-2019</strain>
        <tissue evidence="10">Blood</tissue>
    </source>
</reference>
<dbReference type="Pfam" id="PF00261">
    <property type="entry name" value="Tropomyosin"/>
    <property type="match status" value="2"/>
</dbReference>
<protein>
    <recommendedName>
        <fullName evidence="9">SH2 domain-containing protein</fullName>
    </recommendedName>
</protein>
<feature type="compositionally biased region" description="Pro residues" evidence="8">
    <location>
        <begin position="599"/>
        <end position="611"/>
    </location>
</feature>
<dbReference type="Proteomes" id="UP000830375">
    <property type="component" value="Unassembled WGS sequence"/>
</dbReference>
<comment type="caution">
    <text evidence="10">The sequence shown here is derived from an EMBL/GenBank/DDBJ whole genome shotgun (WGS) entry which is preliminary data.</text>
</comment>
<keyword evidence="4" id="KW-0009">Actin-binding</keyword>
<keyword evidence="11" id="KW-1185">Reference proteome</keyword>
<dbReference type="PRINTS" id="PR00401">
    <property type="entry name" value="SH2DOMAIN"/>
</dbReference>
<feature type="compositionally biased region" description="Polar residues" evidence="8">
    <location>
        <begin position="558"/>
        <end position="595"/>
    </location>
</feature>
<evidence type="ECO:0000256" key="8">
    <source>
        <dbReference type="SAM" id="MobiDB-lite"/>
    </source>
</evidence>
<dbReference type="EMBL" id="JACTAM010000022">
    <property type="protein sequence ID" value="KAI2650464.1"/>
    <property type="molecule type" value="Genomic_DNA"/>
</dbReference>
<evidence type="ECO:0000313" key="10">
    <source>
        <dbReference type="EMBL" id="KAI2650464.1"/>
    </source>
</evidence>
<dbReference type="SUPFAM" id="SSF57997">
    <property type="entry name" value="Tropomyosin"/>
    <property type="match status" value="2"/>
</dbReference>
<dbReference type="Pfam" id="PF00017">
    <property type="entry name" value="SH2"/>
    <property type="match status" value="1"/>
</dbReference>
<evidence type="ECO:0000259" key="9">
    <source>
        <dbReference type="PROSITE" id="PS50001"/>
    </source>
</evidence>
<evidence type="ECO:0000256" key="2">
    <source>
        <dbReference type="ARBA" id="ARBA00023054"/>
    </source>
</evidence>
<sequence length="758" mass="86170">MEAIKKKMQMLKLDKENAIDRAEQAETEQKAAEDKCKQLDDELVGLQKNLKQTEDELDKYSEALKDAQEKLELSEKKAADYLKMTGATSLDAVKRKIQTLQQQADDAEDRALVLQRELDNERELREKAEGDVAALNRRIQLVEEELDRAQERLATALQKLEEAEKAADESERGMKVIENRAMKDEEKMEIQEMQLKEAKHIAEEADRKYEEVARKLVILEGELERAEERAEVAECKASDLEEELKNVTNNLKSLEAQAEKYSEKEDKYEEEIKVLSDKLKEAETRAEFAERTVAKLEKSIDDLEDELYAQKLKYKAISEELDHALNDMTSLKIIFCKRRKPRNASSAGSDASGAEQLIRERYDERKRLGSISLLPKTAKQPKDTLDVMAVPLPNDSSNAAFAWFTEYQRSCILKNGIVPEWFHGVISRKAAEDMLMCKPPGYFLIRVGESRVGYTLSYRAEDRCRHFMIDVLPDNQYIIVGATMQFSSLHDLVAYHRRNVILPYNDLLTVACEQGSKDNYAELLFPRKKDVDPGQVEWMNFISPTPTAHSNISEHNRTSPLQNESSTIPTSPSSRLYPSLETELSSLNVQSTPRTIFTPKPPTDDTPPQLPPRACLPNRPQATAEVDRSQGLTPVSFDRHQIPPDTPVEGRTQQKNSQPLKPVAMGLAQIKKKLKKNRSKDHMYEEIPKDAGCQEDASFSVLQNSNINPQKQEENDYQELPETSTNGGGRRASDGIPNFVDRELPLEYLNPPPFAPGY</sequence>
<feature type="region of interest" description="Disordered" evidence="8">
    <location>
        <begin position="702"/>
        <end position="758"/>
    </location>
</feature>
<dbReference type="Gene3D" id="1.20.5.170">
    <property type="match status" value="2"/>
</dbReference>
<dbReference type="SUPFAM" id="SSF55550">
    <property type="entry name" value="SH2 domain"/>
    <property type="match status" value="1"/>
</dbReference>
<evidence type="ECO:0000256" key="5">
    <source>
        <dbReference type="PROSITE-ProRule" id="PRU00191"/>
    </source>
</evidence>
<keyword evidence="5" id="KW-0727">SH2 domain</keyword>
<comment type="similarity">
    <text evidence="1 6">Belongs to the tropomyosin family.</text>
</comment>
<dbReference type="InterPro" id="IPR000533">
    <property type="entry name" value="Tropomyosin"/>
</dbReference>
<dbReference type="InterPro" id="IPR036860">
    <property type="entry name" value="SH2_dom_sf"/>
</dbReference>
<dbReference type="PANTHER" id="PTHR19269">
    <property type="entry name" value="TROPOMYOSIN"/>
    <property type="match status" value="1"/>
</dbReference>
<organism evidence="10 11">
    <name type="scientific">Labeo rohita</name>
    <name type="common">Indian major carp</name>
    <name type="synonym">Cyprinus rohita</name>
    <dbReference type="NCBI Taxonomy" id="84645"/>
    <lineage>
        <taxon>Eukaryota</taxon>
        <taxon>Metazoa</taxon>
        <taxon>Chordata</taxon>
        <taxon>Craniata</taxon>
        <taxon>Vertebrata</taxon>
        <taxon>Euteleostomi</taxon>
        <taxon>Actinopterygii</taxon>
        <taxon>Neopterygii</taxon>
        <taxon>Teleostei</taxon>
        <taxon>Ostariophysi</taxon>
        <taxon>Cypriniformes</taxon>
        <taxon>Cyprinidae</taxon>
        <taxon>Labeoninae</taxon>
        <taxon>Labeonini</taxon>
        <taxon>Labeo</taxon>
    </lineage>
</organism>
<dbReference type="PRINTS" id="PR00194">
    <property type="entry name" value="TROPOMYOSIN"/>
</dbReference>